<evidence type="ECO:0000313" key="13">
    <source>
        <dbReference type="Proteomes" id="UP000613743"/>
    </source>
</evidence>
<dbReference type="PANTHER" id="PTHR32089:SF119">
    <property type="entry name" value="METHYL-ACCEPTING CHEMOTAXIS PROTEIN CTPL"/>
    <property type="match status" value="1"/>
</dbReference>
<dbReference type="PROSITE" id="PS50885">
    <property type="entry name" value="HAMP"/>
    <property type="match status" value="1"/>
</dbReference>
<dbReference type="GO" id="GO:0016020">
    <property type="term" value="C:membrane"/>
    <property type="evidence" value="ECO:0007669"/>
    <property type="project" value="UniProtKB-SubCell"/>
</dbReference>
<organism evidence="12 13">
    <name type="scientific">Shewanella gelidii</name>
    <dbReference type="NCBI Taxonomy" id="1642821"/>
    <lineage>
        <taxon>Bacteria</taxon>
        <taxon>Pseudomonadati</taxon>
        <taxon>Pseudomonadota</taxon>
        <taxon>Gammaproteobacteria</taxon>
        <taxon>Alteromonadales</taxon>
        <taxon>Shewanellaceae</taxon>
        <taxon>Shewanella</taxon>
    </lineage>
</organism>
<dbReference type="GO" id="GO:0007165">
    <property type="term" value="P:signal transduction"/>
    <property type="evidence" value="ECO:0007669"/>
    <property type="project" value="UniProtKB-KW"/>
</dbReference>
<dbReference type="InterPro" id="IPR010910">
    <property type="entry name" value="Nitrate/nitrite_sensing_bac"/>
</dbReference>
<dbReference type="AlphaFoldDB" id="A0A917JWV3"/>
<name>A0A917JWV3_9GAMM</name>
<dbReference type="Proteomes" id="UP000613743">
    <property type="component" value="Unassembled WGS sequence"/>
</dbReference>
<evidence type="ECO:0000259" key="10">
    <source>
        <dbReference type="PROSITE" id="PS50885"/>
    </source>
</evidence>
<dbReference type="CDD" id="cd11386">
    <property type="entry name" value="MCP_signal"/>
    <property type="match status" value="1"/>
</dbReference>
<accession>A0A917JWV3</accession>
<dbReference type="InterPro" id="IPR004089">
    <property type="entry name" value="MCPsignal_dom"/>
</dbReference>
<evidence type="ECO:0000256" key="1">
    <source>
        <dbReference type="ARBA" id="ARBA00004141"/>
    </source>
</evidence>
<dbReference type="FunFam" id="1.10.287.950:FF:000001">
    <property type="entry name" value="Methyl-accepting chemotaxis sensory transducer"/>
    <property type="match status" value="1"/>
</dbReference>
<dbReference type="SUPFAM" id="SSF58104">
    <property type="entry name" value="Methyl-accepting chemotaxis protein (MCP) signaling domain"/>
    <property type="match status" value="1"/>
</dbReference>
<dbReference type="InterPro" id="IPR013587">
    <property type="entry name" value="Nitrate/nitrite_sensing"/>
</dbReference>
<dbReference type="EMBL" id="BMPZ01000007">
    <property type="protein sequence ID" value="GGI86585.1"/>
    <property type="molecule type" value="Genomic_DNA"/>
</dbReference>
<dbReference type="GO" id="GO:0006935">
    <property type="term" value="P:chemotaxis"/>
    <property type="evidence" value="ECO:0007669"/>
    <property type="project" value="UniProtKB-ARBA"/>
</dbReference>
<dbReference type="PANTHER" id="PTHR32089">
    <property type="entry name" value="METHYL-ACCEPTING CHEMOTAXIS PROTEIN MCPB"/>
    <property type="match status" value="1"/>
</dbReference>
<evidence type="ECO:0000313" key="12">
    <source>
        <dbReference type="EMBL" id="GGI86585.1"/>
    </source>
</evidence>
<comment type="subcellular location">
    <subcellularLocation>
        <location evidence="1">Membrane</location>
        <topology evidence="1">Multi-pass membrane protein</topology>
    </subcellularLocation>
</comment>
<dbReference type="SMART" id="SM00304">
    <property type="entry name" value="HAMP"/>
    <property type="match status" value="1"/>
</dbReference>
<keyword evidence="2 8" id="KW-0812">Transmembrane</keyword>
<keyword evidence="4 8" id="KW-0472">Membrane</keyword>
<feature type="domain" description="Methyl-accepting transducer" evidence="9">
    <location>
        <begin position="391"/>
        <end position="627"/>
    </location>
</feature>
<dbReference type="Pfam" id="PF08376">
    <property type="entry name" value="NIT"/>
    <property type="match status" value="1"/>
</dbReference>
<dbReference type="RefSeq" id="WP_188921433.1">
    <property type="nucleotide sequence ID" value="NZ_BMPZ01000007.1"/>
</dbReference>
<comment type="similarity">
    <text evidence="6">Belongs to the methyl-accepting chemotaxis (MCP) protein family.</text>
</comment>
<reference evidence="12" key="2">
    <citation type="submission" date="2020-09" db="EMBL/GenBank/DDBJ databases">
        <authorList>
            <person name="Sun Q."/>
            <person name="Ohkuma M."/>
        </authorList>
    </citation>
    <scope>NUCLEOTIDE SEQUENCE</scope>
    <source>
        <strain evidence="12">JCM 30804</strain>
    </source>
</reference>
<dbReference type="InterPro" id="IPR003660">
    <property type="entry name" value="HAMP_dom"/>
</dbReference>
<dbReference type="Pfam" id="PF00672">
    <property type="entry name" value="HAMP"/>
    <property type="match status" value="1"/>
</dbReference>
<feature type="domain" description="NIT" evidence="11">
    <location>
        <begin position="55"/>
        <end position="302"/>
    </location>
</feature>
<evidence type="ECO:0000256" key="4">
    <source>
        <dbReference type="ARBA" id="ARBA00023136"/>
    </source>
</evidence>
<keyword evidence="5 7" id="KW-0807">Transducer</keyword>
<dbReference type="PROSITE" id="PS50111">
    <property type="entry name" value="CHEMOTAXIS_TRANSDUC_2"/>
    <property type="match status" value="1"/>
</dbReference>
<evidence type="ECO:0000259" key="9">
    <source>
        <dbReference type="PROSITE" id="PS50111"/>
    </source>
</evidence>
<dbReference type="PROSITE" id="PS50906">
    <property type="entry name" value="NIT"/>
    <property type="match status" value="1"/>
</dbReference>
<feature type="domain" description="HAMP" evidence="10">
    <location>
        <begin position="333"/>
        <end position="386"/>
    </location>
</feature>
<evidence type="ECO:0000259" key="11">
    <source>
        <dbReference type="PROSITE" id="PS50906"/>
    </source>
</evidence>
<evidence type="ECO:0000256" key="8">
    <source>
        <dbReference type="SAM" id="Phobius"/>
    </source>
</evidence>
<keyword evidence="3 8" id="KW-1133">Transmembrane helix</keyword>
<proteinExistence type="inferred from homology"/>
<evidence type="ECO:0000256" key="2">
    <source>
        <dbReference type="ARBA" id="ARBA00022692"/>
    </source>
</evidence>
<dbReference type="CDD" id="cd06225">
    <property type="entry name" value="HAMP"/>
    <property type="match status" value="1"/>
</dbReference>
<comment type="caution">
    <text evidence="12">The sequence shown here is derived from an EMBL/GenBank/DDBJ whole genome shotgun (WGS) entry which is preliminary data.</text>
</comment>
<reference evidence="12" key="1">
    <citation type="journal article" date="2014" name="Int. J. Syst. Evol. Microbiol.">
        <title>Complete genome sequence of Corynebacterium casei LMG S-19264T (=DSM 44701T), isolated from a smear-ripened cheese.</title>
        <authorList>
            <consortium name="US DOE Joint Genome Institute (JGI-PGF)"/>
            <person name="Walter F."/>
            <person name="Albersmeier A."/>
            <person name="Kalinowski J."/>
            <person name="Ruckert C."/>
        </authorList>
    </citation>
    <scope>NUCLEOTIDE SEQUENCE</scope>
    <source>
        <strain evidence="12">JCM 30804</strain>
    </source>
</reference>
<dbReference type="SMART" id="SM00283">
    <property type="entry name" value="MA"/>
    <property type="match status" value="1"/>
</dbReference>
<evidence type="ECO:0000256" key="7">
    <source>
        <dbReference type="PROSITE-ProRule" id="PRU00284"/>
    </source>
</evidence>
<evidence type="ECO:0000256" key="5">
    <source>
        <dbReference type="ARBA" id="ARBA00023224"/>
    </source>
</evidence>
<keyword evidence="13" id="KW-1185">Reference proteome</keyword>
<feature type="transmembrane region" description="Helical" evidence="8">
    <location>
        <begin position="311"/>
        <end position="335"/>
    </location>
</feature>
<gene>
    <name evidence="12" type="ORF">GCM10009332_24950</name>
</gene>
<evidence type="ECO:0000256" key="3">
    <source>
        <dbReference type="ARBA" id="ARBA00022989"/>
    </source>
</evidence>
<protein>
    <submittedName>
        <fullName evidence="12">Methyl-accepting chemotaxis protein</fullName>
    </submittedName>
</protein>
<feature type="transmembrane region" description="Helical" evidence="8">
    <location>
        <begin position="15"/>
        <end position="35"/>
    </location>
</feature>
<dbReference type="Pfam" id="PF00015">
    <property type="entry name" value="MCPsignal"/>
    <property type="match status" value="1"/>
</dbReference>
<evidence type="ECO:0000256" key="6">
    <source>
        <dbReference type="ARBA" id="ARBA00029447"/>
    </source>
</evidence>
<sequence>MNLRWINNLNLKFKLLLIVAPTLLGFIVFGGLSLVDKYHYKSDLEDALVLSELAVINSDLVHELQKERGMSAGFLGSKGKSFVSKLPIQRRDVDARLQAFNEFMKNRSFDGEMQQGLNQSKSMLAQLTQIRSRVDSQSIKVPEQVNYYTQLNASLLSIVDHSTKQGADKTIAIETAAFASYLQMKERAGVERAVLSSTFGNDGFKPNMFVRFLKLVHEQNSYQERFFALAVPQLKQDFQQLLTTQTVKDVIALRDIAKSQNGVAIAAQTPENWFSKSTARIDLLRKFEKKLAGVLITQTNLKLQQAQSQMMWLTIVLSVVTLLVLLVSFSVIRFLHQSVHHLYESITKARQNFDLSVRLQVNSKDEFGELAQAFNDMLNDFEKVIVHVTANANTLVEAMTQMKNHSENMLDDVAKGHSESDQVASAMTEMSSTVNEIANNAVQASEASASANSEAEAGRAEVEKTASSIETLAQEIKGANIAITQLDNDIQGIVSVLAVISGIAEQTNLLALNAAIEAARAGEMGRGFAVVADEVRSLAQRAQSSTGDIQGMTERLQQGAGVAVSAIERGLNQALISVEDAKKAGLELDKIVDHVGVIDSMNQQIAAATHEQSAVSEEVNRNALQISEIYRNTQQIAEDLSALNQTLMNEADTMSAAVSKFRVS</sequence>
<dbReference type="Gene3D" id="1.10.287.950">
    <property type="entry name" value="Methyl-accepting chemotaxis protein"/>
    <property type="match status" value="1"/>
</dbReference>